<comment type="similarity">
    <text evidence="6">Belongs to the class I-like SAM-binding methyltransferase superfamily. C5-methyltransferase family.</text>
</comment>
<dbReference type="AlphaFoldDB" id="A0A7K1T5V2"/>
<evidence type="ECO:0000256" key="6">
    <source>
        <dbReference type="PROSITE-ProRule" id="PRU01016"/>
    </source>
</evidence>
<name>A0A7K1T5V2_9ACTN</name>
<dbReference type="Pfam" id="PF00145">
    <property type="entry name" value="DNA_methylase"/>
    <property type="match status" value="1"/>
</dbReference>
<evidence type="ECO:0000256" key="2">
    <source>
        <dbReference type="ARBA" id="ARBA00022603"/>
    </source>
</evidence>
<proteinExistence type="inferred from homology"/>
<dbReference type="InterPro" id="IPR029063">
    <property type="entry name" value="SAM-dependent_MTases_sf"/>
</dbReference>
<keyword evidence="5" id="KW-0680">Restriction system</keyword>
<protein>
    <recommendedName>
        <fullName evidence="1">DNA (cytosine-5-)-methyltransferase</fullName>
        <ecNumber evidence="1">2.1.1.37</ecNumber>
    </recommendedName>
</protein>
<dbReference type="EC" id="2.1.1.37" evidence="1"/>
<reference evidence="7 8" key="1">
    <citation type="submission" date="2019-11" db="EMBL/GenBank/DDBJ databases">
        <title>Whole genome shotgun sequencing (WGS) data from Adlercreutzia equolifaciens ResAG-91, Eggerthella lenta MRI-F36, MRI-F37, MRI-F40, ResAG-49, ResAG-88, ResAG-121, ResAG-145, and Gordonibacter sp. ResAG-5, ResAG-26, ResAG-43, ResAG-50, ResAG-59.</title>
        <authorList>
            <person name="Stoll D.A."/>
            <person name="Danylec N."/>
            <person name="Franz C.M.A.P."/>
            <person name="Huch M."/>
        </authorList>
    </citation>
    <scope>NUCLEOTIDE SEQUENCE [LARGE SCALE GENOMIC DNA]</scope>
    <source>
        <strain evidence="7 8">ResAG-91</strain>
    </source>
</reference>
<sequence length="360" mass="39251">MAELRLGSLFDGIGVFPLAAVRCGVEPVWASEIEKAPVSITSRHFPHMAHLGDVTKLDGGAIPPVHVITFGSPCQNLSQIGNRTGLAGEKSSLFFHAIRIIREMREATNGLFPVIAVWENVMGAFSSNDRMDFRAVLSAFTAADVPMPASGRWAGAGMVRGGAPDLAWRLMDAQHWAKLRLARRQRIFLVADFGGRRSHEILFKPRPVQPFSAPCGDRGLSSSCGDRGSFIEAGRRVPVTRPFQCFRMRASAKERSSEAFRNSFGLPTDPFPTLLASDVSPFAFWYADDPAGGCIRFPTETECERLMGLPEGWTKYGVNGEEILSSHRYRALGNAIALPCAEYIMAGIAEVLGGGADHHF</sequence>
<dbReference type="SUPFAM" id="SSF53335">
    <property type="entry name" value="S-adenosyl-L-methionine-dependent methyltransferases"/>
    <property type="match status" value="1"/>
</dbReference>
<evidence type="ECO:0000313" key="8">
    <source>
        <dbReference type="Proteomes" id="UP000488839"/>
    </source>
</evidence>
<dbReference type="EMBL" id="WPOO01000010">
    <property type="protein sequence ID" value="MVN59003.1"/>
    <property type="molecule type" value="Genomic_DNA"/>
</dbReference>
<evidence type="ECO:0000256" key="3">
    <source>
        <dbReference type="ARBA" id="ARBA00022679"/>
    </source>
</evidence>
<organism evidence="7 8">
    <name type="scientific">Adlercreutzia rubneri</name>
    <dbReference type="NCBI Taxonomy" id="2916441"/>
    <lineage>
        <taxon>Bacteria</taxon>
        <taxon>Bacillati</taxon>
        <taxon>Actinomycetota</taxon>
        <taxon>Coriobacteriia</taxon>
        <taxon>Eggerthellales</taxon>
        <taxon>Eggerthellaceae</taxon>
        <taxon>Adlercreutzia</taxon>
    </lineage>
</organism>
<keyword evidence="8" id="KW-1185">Reference proteome</keyword>
<evidence type="ECO:0000256" key="1">
    <source>
        <dbReference type="ARBA" id="ARBA00011975"/>
    </source>
</evidence>
<gene>
    <name evidence="7" type="ORF">GO707_07175</name>
</gene>
<dbReference type="GO" id="GO:0003886">
    <property type="term" value="F:DNA (cytosine-5-)-methyltransferase activity"/>
    <property type="evidence" value="ECO:0007669"/>
    <property type="project" value="UniProtKB-EC"/>
</dbReference>
<evidence type="ECO:0000313" key="7">
    <source>
        <dbReference type="EMBL" id="MVN59003.1"/>
    </source>
</evidence>
<accession>A0A7K1T5V2</accession>
<dbReference type="InterPro" id="IPR050750">
    <property type="entry name" value="C5-MTase"/>
</dbReference>
<dbReference type="PANTHER" id="PTHR46098">
    <property type="entry name" value="TRNA (CYTOSINE(38)-C(5))-METHYLTRANSFERASE"/>
    <property type="match status" value="1"/>
</dbReference>
<dbReference type="InterPro" id="IPR001525">
    <property type="entry name" value="C5_MeTfrase"/>
</dbReference>
<dbReference type="PANTHER" id="PTHR46098:SF1">
    <property type="entry name" value="TRNA (CYTOSINE(38)-C(5))-METHYLTRANSFERASE"/>
    <property type="match status" value="1"/>
</dbReference>
<dbReference type="Proteomes" id="UP000488839">
    <property type="component" value="Unassembled WGS sequence"/>
</dbReference>
<comment type="caution">
    <text evidence="7">The sequence shown here is derived from an EMBL/GenBank/DDBJ whole genome shotgun (WGS) entry which is preliminary data.</text>
</comment>
<dbReference type="GO" id="GO:0009307">
    <property type="term" value="P:DNA restriction-modification system"/>
    <property type="evidence" value="ECO:0007669"/>
    <property type="project" value="UniProtKB-KW"/>
</dbReference>
<evidence type="ECO:0000256" key="5">
    <source>
        <dbReference type="ARBA" id="ARBA00022747"/>
    </source>
</evidence>
<evidence type="ECO:0000256" key="4">
    <source>
        <dbReference type="ARBA" id="ARBA00022691"/>
    </source>
</evidence>
<dbReference type="RefSeq" id="WP_157012649.1">
    <property type="nucleotide sequence ID" value="NZ_WPOO01000010.1"/>
</dbReference>
<keyword evidence="4 6" id="KW-0949">S-adenosyl-L-methionine</keyword>
<dbReference type="GO" id="GO:0032259">
    <property type="term" value="P:methylation"/>
    <property type="evidence" value="ECO:0007669"/>
    <property type="project" value="UniProtKB-KW"/>
</dbReference>
<keyword evidence="2 6" id="KW-0489">Methyltransferase</keyword>
<keyword evidence="3 6" id="KW-0808">Transferase</keyword>
<feature type="active site" evidence="6">
    <location>
        <position position="74"/>
    </location>
</feature>
<dbReference type="Gene3D" id="3.40.50.150">
    <property type="entry name" value="Vaccinia Virus protein VP39"/>
    <property type="match status" value="1"/>
</dbReference>
<dbReference type="PROSITE" id="PS51679">
    <property type="entry name" value="SAM_MT_C5"/>
    <property type="match status" value="1"/>
</dbReference>